<sequence length="71" mass="7769">MLVALASFTEVTVGVLPRAPVYASRRVLPRGTPQGQQKLHYPPSQAKILSLLLLSLQPRGSNMGAMQEEIR</sequence>
<reference evidence="1" key="1">
    <citation type="submission" date="2020-08" db="EMBL/GenBank/DDBJ databases">
        <title>Plant Genome Project.</title>
        <authorList>
            <person name="Zhang R.-G."/>
        </authorList>
    </citation>
    <scope>NUCLEOTIDE SEQUENCE</scope>
    <source>
        <strain evidence="1">WSP0</strain>
        <tissue evidence="1">Leaf</tissue>
    </source>
</reference>
<evidence type="ECO:0000313" key="1">
    <source>
        <dbReference type="EMBL" id="KAG5566066.1"/>
    </source>
</evidence>
<evidence type="ECO:0000313" key="2">
    <source>
        <dbReference type="Proteomes" id="UP000823749"/>
    </source>
</evidence>
<organism evidence="1 2">
    <name type="scientific">Rhododendron griersonianum</name>
    <dbReference type="NCBI Taxonomy" id="479676"/>
    <lineage>
        <taxon>Eukaryota</taxon>
        <taxon>Viridiplantae</taxon>
        <taxon>Streptophyta</taxon>
        <taxon>Embryophyta</taxon>
        <taxon>Tracheophyta</taxon>
        <taxon>Spermatophyta</taxon>
        <taxon>Magnoliopsida</taxon>
        <taxon>eudicotyledons</taxon>
        <taxon>Gunneridae</taxon>
        <taxon>Pentapetalae</taxon>
        <taxon>asterids</taxon>
        <taxon>Ericales</taxon>
        <taxon>Ericaceae</taxon>
        <taxon>Ericoideae</taxon>
        <taxon>Rhodoreae</taxon>
        <taxon>Rhododendron</taxon>
    </lineage>
</organism>
<dbReference type="Proteomes" id="UP000823749">
    <property type="component" value="Chromosome 1"/>
</dbReference>
<dbReference type="EMBL" id="JACTNZ010000001">
    <property type="protein sequence ID" value="KAG5566066.1"/>
    <property type="molecule type" value="Genomic_DNA"/>
</dbReference>
<proteinExistence type="predicted"/>
<dbReference type="AlphaFoldDB" id="A0AAV6LPR9"/>
<keyword evidence="2" id="KW-1185">Reference proteome</keyword>
<name>A0AAV6LPR9_9ERIC</name>
<accession>A0AAV6LPR9</accession>
<gene>
    <name evidence="1" type="ORF">RHGRI_001863</name>
</gene>
<protein>
    <submittedName>
        <fullName evidence="1">Uncharacterized protein</fullName>
    </submittedName>
</protein>
<comment type="caution">
    <text evidence="1">The sequence shown here is derived from an EMBL/GenBank/DDBJ whole genome shotgun (WGS) entry which is preliminary data.</text>
</comment>